<dbReference type="InterPro" id="IPR017850">
    <property type="entry name" value="Alkaline_phosphatase_core_sf"/>
</dbReference>
<dbReference type="GO" id="GO:0046872">
    <property type="term" value="F:metal ion binding"/>
    <property type="evidence" value="ECO:0007669"/>
    <property type="project" value="UniProtKB-KW"/>
</dbReference>
<evidence type="ECO:0000256" key="1">
    <source>
        <dbReference type="ARBA" id="ARBA00004651"/>
    </source>
</evidence>
<feature type="active site" evidence="8">
    <location>
        <position position="325"/>
    </location>
</feature>
<keyword evidence="9" id="KW-0464">Manganese</keyword>
<dbReference type="Pfam" id="PF00884">
    <property type="entry name" value="Sulfatase"/>
    <property type="match status" value="1"/>
</dbReference>
<evidence type="ECO:0000256" key="7">
    <source>
        <dbReference type="ARBA" id="ARBA00023136"/>
    </source>
</evidence>
<dbReference type="InterPro" id="IPR000917">
    <property type="entry name" value="Sulfatase_N"/>
</dbReference>
<feature type="binding site" evidence="10">
    <location>
        <position position="325"/>
    </location>
    <ligand>
        <name>Mn(2+)</name>
        <dbReference type="ChEBI" id="CHEBI:29035"/>
    </ligand>
</feature>
<evidence type="ECO:0000256" key="12">
    <source>
        <dbReference type="SAM" id="Phobius"/>
    </source>
</evidence>
<reference evidence="14 15" key="1">
    <citation type="submission" date="2018-10" db="EMBL/GenBank/DDBJ databases">
        <title>Comparative Genomics Analysis of the Streptococcus dysgalactiae subspecies dysgalactiae.</title>
        <authorList>
            <person name="Koh T.H."/>
            <person name="Abdul Rahman N."/>
            <person name="Sessions O.M."/>
        </authorList>
    </citation>
    <scope>NUCLEOTIDE SEQUENCE [LARGE SCALE GENOMIC DNA]</scope>
    <source>
        <strain evidence="14 15">DB60705-15</strain>
    </source>
</reference>
<feature type="compositionally biased region" description="Basic and acidic residues" evidence="11">
    <location>
        <begin position="733"/>
        <end position="742"/>
    </location>
</feature>
<evidence type="ECO:0000256" key="5">
    <source>
        <dbReference type="ARBA" id="ARBA00022692"/>
    </source>
</evidence>
<dbReference type="PANTHER" id="PTHR47371">
    <property type="entry name" value="LIPOTEICHOIC ACID SYNTHASE"/>
    <property type="match status" value="1"/>
</dbReference>
<feature type="transmembrane region" description="Helical" evidence="12">
    <location>
        <begin position="21"/>
        <end position="43"/>
    </location>
</feature>
<evidence type="ECO:0000256" key="8">
    <source>
        <dbReference type="PIRSR" id="PIRSR005091-1"/>
    </source>
</evidence>
<protein>
    <submittedName>
        <fullName evidence="14">LTA synthase family protein</fullName>
    </submittedName>
</protein>
<proteinExistence type="inferred from homology"/>
<evidence type="ECO:0000256" key="2">
    <source>
        <dbReference type="ARBA" id="ARBA00004936"/>
    </source>
</evidence>
<name>A0A9X7SCD7_STRDY</name>
<dbReference type="InterPro" id="IPR012160">
    <property type="entry name" value="LtaS-like"/>
</dbReference>
<dbReference type="Proteomes" id="UP000347383">
    <property type="component" value="Chromosome"/>
</dbReference>
<dbReference type="InterPro" id="IPR050448">
    <property type="entry name" value="OpgB/LTA_synthase_biosynth"/>
</dbReference>
<comment type="similarity">
    <text evidence="3">Belongs to the LTA synthase family.</text>
</comment>
<keyword evidence="5 12" id="KW-0812">Transmembrane</keyword>
<feature type="transmembrane region" description="Helical" evidence="12">
    <location>
        <begin position="95"/>
        <end position="112"/>
    </location>
</feature>
<evidence type="ECO:0000259" key="13">
    <source>
        <dbReference type="Pfam" id="PF00884"/>
    </source>
</evidence>
<evidence type="ECO:0000256" key="6">
    <source>
        <dbReference type="ARBA" id="ARBA00022989"/>
    </source>
</evidence>
<evidence type="ECO:0000256" key="4">
    <source>
        <dbReference type="ARBA" id="ARBA00022475"/>
    </source>
</evidence>
<gene>
    <name evidence="14" type="ORF">EA457_04400</name>
</gene>
<evidence type="ECO:0000313" key="15">
    <source>
        <dbReference type="Proteomes" id="UP000347383"/>
    </source>
</evidence>
<sequence length="742" mass="83473">MEIIFLGKNDKEVPTVKKFKTLITGFINTRLGFIITLLFCYWLKTLWAYHTDFSLDLGNAYQVFLTIINPIPLALLLLGFALYIKNTRAFYISSWVAYIILNLLLISNSIYYREFSDFITVSAMLASSKVSAGLGDSALNLLRIWDIVYILDFIILISLTITKKIKKDHRPFNKRAAFAVTALSSLLLSVNLFLAEIDRPELLTRGFSNTYIVRALGLPAFTLYSGNQTYQAQKERNGATAEELVDVKSYVKDHYAAPDPQYFGIGKGKNVIVIHLESFQQFLIDYKLKDGDKEYEVTPFINSLYHSNGTLSFSNFFHQVKAGKTSDAETMMENSLFGLNSGSFMVNYGGENTQFATPGILAQNGGYTSAVFHGNVGTFWNRNNAYKQWGYNYFFDSSYFSKQTDKNSFQYGLNDKYMFKDSIKYLEQMQQPFYTKFITVSNHYPYTSLKGESNEEGFPLAKTDDETINGYFATANYLDAALKSFFDYLKATGLYENSIFVLYGDHYGISNSRNSSLAPLLGKDSETWSEYDNAMLQRVPYMVHIPGYTNGGVKDTFGGEIDALPTLLHILGIDTSNLVQLGQDLLSPQNSQIVAQRTSGTYMTPEYTNYSGRLYNTQTGLEITNPDEVTMAKTKEIRAAVAQQLAASDAVQTGDLLRFDTNNGLKVIDSSKFVYTKQLKQMKDISSKLGSHSTSLYSKNGNKSTQKLFKAPSYLELNPKEAEKTEATTGPAPKEETDKPKE</sequence>
<dbReference type="PANTHER" id="PTHR47371:SF3">
    <property type="entry name" value="PHOSPHOGLYCEROL TRANSFERASE I"/>
    <property type="match status" value="1"/>
</dbReference>
<dbReference type="EMBL" id="CP033165">
    <property type="protein sequence ID" value="QGH01843.1"/>
    <property type="molecule type" value="Genomic_DNA"/>
</dbReference>
<feature type="transmembrane region" description="Helical" evidence="12">
    <location>
        <begin position="63"/>
        <end position="83"/>
    </location>
</feature>
<comment type="pathway">
    <text evidence="2">Cell wall biogenesis; lipoteichoic acid biosynthesis.</text>
</comment>
<evidence type="ECO:0000256" key="11">
    <source>
        <dbReference type="SAM" id="MobiDB-lite"/>
    </source>
</evidence>
<dbReference type="CDD" id="cd16015">
    <property type="entry name" value="LTA_synthase"/>
    <property type="match status" value="1"/>
</dbReference>
<keyword evidence="6 12" id="KW-1133">Transmembrane helix</keyword>
<keyword evidence="9" id="KW-0479">Metal-binding</keyword>
<keyword evidence="4" id="KW-1003">Cell membrane</keyword>
<evidence type="ECO:0000256" key="3">
    <source>
        <dbReference type="ARBA" id="ARBA00009983"/>
    </source>
</evidence>
<feature type="transmembrane region" description="Helical" evidence="12">
    <location>
        <begin position="177"/>
        <end position="195"/>
    </location>
</feature>
<dbReference type="Gene3D" id="3.30.1120.170">
    <property type="match status" value="1"/>
</dbReference>
<dbReference type="Gene3D" id="3.40.720.10">
    <property type="entry name" value="Alkaline Phosphatase, subunit A"/>
    <property type="match status" value="1"/>
</dbReference>
<dbReference type="SUPFAM" id="SSF53649">
    <property type="entry name" value="Alkaline phosphatase-like"/>
    <property type="match status" value="1"/>
</dbReference>
<feature type="region of interest" description="Disordered" evidence="11">
    <location>
        <begin position="708"/>
        <end position="742"/>
    </location>
</feature>
<feature type="binding site" evidence="9">
    <location>
        <position position="443"/>
    </location>
    <ligand>
        <name>substrate</name>
    </ligand>
</feature>
<evidence type="ECO:0000256" key="10">
    <source>
        <dbReference type="PIRSR" id="PIRSR005091-3"/>
    </source>
</evidence>
<comment type="subcellular location">
    <subcellularLocation>
        <location evidence="1">Cell membrane</location>
        <topology evidence="1">Multi-pass membrane protein</topology>
    </subcellularLocation>
</comment>
<accession>A0A9X7SCD7</accession>
<feature type="binding site" evidence="10">
    <location>
        <position position="505"/>
    </location>
    <ligand>
        <name>Mn(2+)</name>
        <dbReference type="ChEBI" id="CHEBI:29035"/>
    </ligand>
</feature>
<feature type="domain" description="Sulfatase N-terminal" evidence="13">
    <location>
        <begin position="269"/>
        <end position="573"/>
    </location>
</feature>
<evidence type="ECO:0000313" key="14">
    <source>
        <dbReference type="EMBL" id="QGH01843.1"/>
    </source>
</evidence>
<dbReference type="GO" id="GO:0005886">
    <property type="term" value="C:plasma membrane"/>
    <property type="evidence" value="ECO:0007669"/>
    <property type="project" value="UniProtKB-SubCell"/>
</dbReference>
<keyword evidence="7 12" id="KW-0472">Membrane</keyword>
<feature type="binding site" evidence="10">
    <location>
        <position position="506"/>
    </location>
    <ligand>
        <name>Mn(2+)</name>
        <dbReference type="ChEBI" id="CHEBI:29035"/>
    </ligand>
</feature>
<feature type="transmembrane region" description="Helical" evidence="12">
    <location>
        <begin position="147"/>
        <end position="165"/>
    </location>
</feature>
<evidence type="ECO:0000256" key="9">
    <source>
        <dbReference type="PIRSR" id="PIRSR005091-2"/>
    </source>
</evidence>
<organism evidence="14 15">
    <name type="scientific">Streptococcus dysgalactiae subsp. dysgalactiae</name>
    <dbReference type="NCBI Taxonomy" id="99822"/>
    <lineage>
        <taxon>Bacteria</taxon>
        <taxon>Bacillati</taxon>
        <taxon>Bacillota</taxon>
        <taxon>Bacilli</taxon>
        <taxon>Lactobacillales</taxon>
        <taxon>Streptococcaceae</taxon>
        <taxon>Streptococcus</taxon>
    </lineage>
</organism>
<dbReference type="AlphaFoldDB" id="A0A9X7SCD7"/>
<dbReference type="PIRSF" id="PIRSF005091">
    <property type="entry name" value="Mmb_sulf_HI1246"/>
    <property type="match status" value="1"/>
</dbReference>
<feature type="binding site" evidence="10">
    <location>
        <position position="277"/>
    </location>
    <ligand>
        <name>Mn(2+)</name>
        <dbReference type="ChEBI" id="CHEBI:29035"/>
    </ligand>
</feature>